<evidence type="ECO:0000313" key="10">
    <source>
        <dbReference type="Proteomes" id="UP000315082"/>
    </source>
</evidence>
<reference evidence="9 10" key="1">
    <citation type="submission" date="2019-02" db="EMBL/GenBank/DDBJ databases">
        <title>Deep-cultivation of Planctomycetes and their phenomic and genomic characterization uncovers novel biology.</title>
        <authorList>
            <person name="Wiegand S."/>
            <person name="Jogler M."/>
            <person name="Boedeker C."/>
            <person name="Pinto D."/>
            <person name="Vollmers J."/>
            <person name="Rivas-Marin E."/>
            <person name="Kohn T."/>
            <person name="Peeters S.H."/>
            <person name="Heuer A."/>
            <person name="Rast P."/>
            <person name="Oberbeckmann S."/>
            <person name="Bunk B."/>
            <person name="Jeske O."/>
            <person name="Meyerdierks A."/>
            <person name="Storesund J.E."/>
            <person name="Kallscheuer N."/>
            <person name="Luecker S."/>
            <person name="Lage O.M."/>
            <person name="Pohl T."/>
            <person name="Merkel B.J."/>
            <person name="Hornburger P."/>
            <person name="Mueller R.-W."/>
            <person name="Bruemmer F."/>
            <person name="Labrenz M."/>
            <person name="Spormann A.M."/>
            <person name="Op den Camp H."/>
            <person name="Overmann J."/>
            <person name="Amann R."/>
            <person name="Jetten M.S.M."/>
            <person name="Mascher T."/>
            <person name="Medema M.H."/>
            <person name="Devos D.P."/>
            <person name="Kaster A.-K."/>
            <person name="Ovreas L."/>
            <person name="Rohde M."/>
            <person name="Galperin M.Y."/>
            <person name="Jogler C."/>
        </authorList>
    </citation>
    <scope>NUCLEOTIDE SEQUENCE [LARGE SCALE GENOMIC DNA]</scope>
    <source>
        <strain evidence="9 10">Poly24</strain>
    </source>
</reference>
<gene>
    <name evidence="9" type="ORF">Poly24_35830</name>
</gene>
<dbReference type="Gene3D" id="3.10.50.40">
    <property type="match status" value="1"/>
</dbReference>
<keyword evidence="3 5" id="KW-0697">Rotamase</keyword>
<comment type="catalytic activity">
    <reaction evidence="1 5 6">
        <text>[protein]-peptidylproline (omega=180) = [protein]-peptidylproline (omega=0)</text>
        <dbReference type="Rhea" id="RHEA:16237"/>
        <dbReference type="Rhea" id="RHEA-COMP:10747"/>
        <dbReference type="Rhea" id="RHEA-COMP:10748"/>
        <dbReference type="ChEBI" id="CHEBI:83833"/>
        <dbReference type="ChEBI" id="CHEBI:83834"/>
        <dbReference type="EC" id="5.2.1.8"/>
    </reaction>
</comment>
<feature type="signal peptide" evidence="7">
    <location>
        <begin position="1"/>
        <end position="32"/>
    </location>
</feature>
<evidence type="ECO:0000256" key="7">
    <source>
        <dbReference type="SAM" id="SignalP"/>
    </source>
</evidence>
<dbReference type="Pfam" id="PF00254">
    <property type="entry name" value="FKBP_C"/>
    <property type="match status" value="1"/>
</dbReference>
<evidence type="ECO:0000259" key="8">
    <source>
        <dbReference type="PROSITE" id="PS50059"/>
    </source>
</evidence>
<evidence type="ECO:0000256" key="4">
    <source>
        <dbReference type="ARBA" id="ARBA00023235"/>
    </source>
</evidence>
<keyword evidence="4 5" id="KW-0413">Isomerase</keyword>
<dbReference type="SUPFAM" id="SSF54534">
    <property type="entry name" value="FKBP-like"/>
    <property type="match status" value="1"/>
</dbReference>
<keyword evidence="7" id="KW-0732">Signal</keyword>
<dbReference type="GO" id="GO:0003755">
    <property type="term" value="F:peptidyl-prolyl cis-trans isomerase activity"/>
    <property type="evidence" value="ECO:0007669"/>
    <property type="project" value="UniProtKB-UniRule"/>
</dbReference>
<name>A0A518JWE9_9BACT</name>
<feature type="domain" description="PPIase FKBP-type" evidence="8">
    <location>
        <begin position="73"/>
        <end position="159"/>
    </location>
</feature>
<evidence type="ECO:0000256" key="6">
    <source>
        <dbReference type="RuleBase" id="RU003915"/>
    </source>
</evidence>
<sequence precursor="true">MLMNYQLNLRKISRAPLQITCLLAILACVSCAGTSGGGPGPRDPDAPTDFTKTESGLRYRILRAADGPQPTATDEVTVHYRGWLDDQTIFDSSYKRGQPATFRLDQVVPGWTEGLQLVNEGGMIELTIPAHLGYGAAGAGSTIPGGSTLHFIVELIKVH</sequence>
<evidence type="ECO:0000256" key="3">
    <source>
        <dbReference type="ARBA" id="ARBA00023110"/>
    </source>
</evidence>
<accession>A0A518JWE9</accession>
<proteinExistence type="inferred from homology"/>
<dbReference type="Proteomes" id="UP000315082">
    <property type="component" value="Chromosome"/>
</dbReference>
<dbReference type="EMBL" id="CP036348">
    <property type="protein sequence ID" value="QDV69865.1"/>
    <property type="molecule type" value="Genomic_DNA"/>
</dbReference>
<dbReference type="PANTHER" id="PTHR43811">
    <property type="entry name" value="FKBP-TYPE PEPTIDYL-PROLYL CIS-TRANS ISOMERASE FKPA"/>
    <property type="match status" value="1"/>
</dbReference>
<keyword evidence="10" id="KW-1185">Reference proteome</keyword>
<dbReference type="AlphaFoldDB" id="A0A518JWE9"/>
<evidence type="ECO:0000256" key="1">
    <source>
        <dbReference type="ARBA" id="ARBA00000971"/>
    </source>
</evidence>
<dbReference type="InterPro" id="IPR046357">
    <property type="entry name" value="PPIase_dom_sf"/>
</dbReference>
<evidence type="ECO:0000256" key="2">
    <source>
        <dbReference type="ARBA" id="ARBA00006577"/>
    </source>
</evidence>
<dbReference type="KEGG" id="rcf:Poly24_35830"/>
<dbReference type="EC" id="5.2.1.8" evidence="6"/>
<protein>
    <recommendedName>
        <fullName evidence="6">Peptidyl-prolyl cis-trans isomerase</fullName>
        <ecNumber evidence="6">5.2.1.8</ecNumber>
    </recommendedName>
</protein>
<feature type="chain" id="PRO_5022087290" description="Peptidyl-prolyl cis-trans isomerase" evidence="7">
    <location>
        <begin position="33"/>
        <end position="159"/>
    </location>
</feature>
<dbReference type="PANTHER" id="PTHR43811:SF19">
    <property type="entry name" value="39 KDA FK506-BINDING NUCLEAR PROTEIN"/>
    <property type="match status" value="1"/>
</dbReference>
<organism evidence="9 10">
    <name type="scientific">Rosistilla carotiformis</name>
    <dbReference type="NCBI Taxonomy" id="2528017"/>
    <lineage>
        <taxon>Bacteria</taxon>
        <taxon>Pseudomonadati</taxon>
        <taxon>Planctomycetota</taxon>
        <taxon>Planctomycetia</taxon>
        <taxon>Pirellulales</taxon>
        <taxon>Pirellulaceae</taxon>
        <taxon>Rosistilla</taxon>
    </lineage>
</organism>
<comment type="similarity">
    <text evidence="2 6">Belongs to the FKBP-type PPIase family.</text>
</comment>
<evidence type="ECO:0000256" key="5">
    <source>
        <dbReference type="PROSITE-ProRule" id="PRU00277"/>
    </source>
</evidence>
<dbReference type="InterPro" id="IPR001179">
    <property type="entry name" value="PPIase_FKBP_dom"/>
</dbReference>
<dbReference type="FunFam" id="3.10.50.40:FF:000006">
    <property type="entry name" value="Peptidyl-prolyl cis-trans isomerase"/>
    <property type="match status" value="1"/>
</dbReference>
<dbReference type="PROSITE" id="PS50059">
    <property type="entry name" value="FKBP_PPIASE"/>
    <property type="match status" value="1"/>
</dbReference>
<evidence type="ECO:0000313" key="9">
    <source>
        <dbReference type="EMBL" id="QDV69865.1"/>
    </source>
</evidence>